<dbReference type="RefSeq" id="WP_160604973.1">
    <property type="nucleotide sequence ID" value="NZ_WTYX01000002.1"/>
</dbReference>
<reference evidence="1 2" key="1">
    <citation type="submission" date="2019-12" db="EMBL/GenBank/DDBJ databases">
        <title>Genomic-based taxomic classification of the family Erythrobacteraceae.</title>
        <authorList>
            <person name="Xu L."/>
        </authorList>
    </citation>
    <scope>NUCLEOTIDE SEQUENCE [LARGE SCALE GENOMIC DNA]</scope>
    <source>
        <strain evidence="1 2">KCTC 52763</strain>
    </source>
</reference>
<sequence>MADIYPLESFAREDAGETNMWERFSLQGQWSMWSMSLAMSLAMPLAIGRDK</sequence>
<gene>
    <name evidence="1" type="ORF">GRI41_10590</name>
</gene>
<proteinExistence type="predicted"/>
<accession>A0A844ZTK8</accession>
<keyword evidence="2" id="KW-1185">Reference proteome</keyword>
<dbReference type="Proteomes" id="UP000442714">
    <property type="component" value="Unassembled WGS sequence"/>
</dbReference>
<evidence type="ECO:0000313" key="1">
    <source>
        <dbReference type="EMBL" id="MXO91273.1"/>
    </source>
</evidence>
<name>A0A844ZTK8_9SPHN</name>
<dbReference type="EMBL" id="WTYX01000002">
    <property type="protein sequence ID" value="MXO91273.1"/>
    <property type="molecule type" value="Genomic_DNA"/>
</dbReference>
<dbReference type="AlphaFoldDB" id="A0A844ZTK8"/>
<protein>
    <submittedName>
        <fullName evidence="1">Uncharacterized protein</fullName>
    </submittedName>
</protein>
<evidence type="ECO:0000313" key="2">
    <source>
        <dbReference type="Proteomes" id="UP000442714"/>
    </source>
</evidence>
<comment type="caution">
    <text evidence="1">The sequence shown here is derived from an EMBL/GenBank/DDBJ whole genome shotgun (WGS) entry which is preliminary data.</text>
</comment>
<organism evidence="1 2">
    <name type="scientific">Pontixanthobacter aquaemixtae</name>
    <dbReference type="NCBI Taxonomy" id="1958940"/>
    <lineage>
        <taxon>Bacteria</taxon>
        <taxon>Pseudomonadati</taxon>
        <taxon>Pseudomonadota</taxon>
        <taxon>Alphaproteobacteria</taxon>
        <taxon>Sphingomonadales</taxon>
        <taxon>Erythrobacteraceae</taxon>
        <taxon>Pontixanthobacter</taxon>
    </lineage>
</organism>